<proteinExistence type="predicted"/>
<dbReference type="AlphaFoldDB" id="A0A8J3DIM4"/>
<dbReference type="Proteomes" id="UP000642829">
    <property type="component" value="Unassembled WGS sequence"/>
</dbReference>
<comment type="caution">
    <text evidence="2">The sequence shown here is derived from an EMBL/GenBank/DDBJ whole genome shotgun (WGS) entry which is preliminary data.</text>
</comment>
<reference evidence="2" key="2">
    <citation type="submission" date="2020-09" db="EMBL/GenBank/DDBJ databases">
        <authorList>
            <person name="Sun Q."/>
            <person name="Kim S."/>
        </authorList>
    </citation>
    <scope>NUCLEOTIDE SEQUENCE</scope>
    <source>
        <strain evidence="2">KCTC 12870</strain>
    </source>
</reference>
<sequence>MCNFILKYWSLYSVLLSGFIFPSLACAADAVANVETTFSCVSWGKPIKDTLYVRSDGEMIPLRVHSMRRSSEVDYHGSNPIVFFRKGKDGQEQDAYQPVAQVQLDGSIKKPLFFFAGEGGNYKIVTLEDSFDKYPTGSYRFYNFTERDLIAKMGDEILQLPPKKTAYLPQPFTGTIEYPIAFVVREPGGIRPLYTNMWTHVGRFRYLIFVSDSDSRDTGSMKFRILSDYAK</sequence>
<dbReference type="RefSeq" id="WP_189515156.1">
    <property type="nucleotide sequence ID" value="NZ_BMXG01000013.1"/>
</dbReference>
<feature type="signal peptide" evidence="1">
    <location>
        <begin position="1"/>
        <end position="27"/>
    </location>
</feature>
<evidence type="ECO:0000313" key="3">
    <source>
        <dbReference type="Proteomes" id="UP000642829"/>
    </source>
</evidence>
<gene>
    <name evidence="2" type="ORF">GCM10007047_22450</name>
</gene>
<name>A0A8J3DIM4_9BACT</name>
<keyword evidence="1" id="KW-0732">Signal</keyword>
<reference evidence="2" key="1">
    <citation type="journal article" date="2014" name="Int. J. Syst. Evol. Microbiol.">
        <title>Complete genome sequence of Corynebacterium casei LMG S-19264T (=DSM 44701T), isolated from a smear-ripened cheese.</title>
        <authorList>
            <consortium name="US DOE Joint Genome Institute (JGI-PGF)"/>
            <person name="Walter F."/>
            <person name="Albersmeier A."/>
            <person name="Kalinowski J."/>
            <person name="Ruckert C."/>
        </authorList>
    </citation>
    <scope>NUCLEOTIDE SEQUENCE</scope>
    <source>
        <strain evidence="2">KCTC 12870</strain>
    </source>
</reference>
<evidence type="ECO:0000256" key="1">
    <source>
        <dbReference type="SAM" id="SignalP"/>
    </source>
</evidence>
<evidence type="ECO:0008006" key="4">
    <source>
        <dbReference type="Google" id="ProtNLM"/>
    </source>
</evidence>
<accession>A0A8J3DIM4</accession>
<evidence type="ECO:0000313" key="2">
    <source>
        <dbReference type="EMBL" id="GHC05036.1"/>
    </source>
</evidence>
<keyword evidence="3" id="KW-1185">Reference proteome</keyword>
<feature type="chain" id="PRO_5035250665" description="DUF4138 domain-containing protein" evidence="1">
    <location>
        <begin position="28"/>
        <end position="231"/>
    </location>
</feature>
<dbReference type="EMBL" id="BMXG01000013">
    <property type="protein sequence ID" value="GHC05036.1"/>
    <property type="molecule type" value="Genomic_DNA"/>
</dbReference>
<protein>
    <recommendedName>
        <fullName evidence="4">DUF4138 domain-containing protein</fullName>
    </recommendedName>
</protein>
<organism evidence="2 3">
    <name type="scientific">Cerasicoccus arenae</name>
    <dbReference type="NCBI Taxonomy" id="424488"/>
    <lineage>
        <taxon>Bacteria</taxon>
        <taxon>Pseudomonadati</taxon>
        <taxon>Verrucomicrobiota</taxon>
        <taxon>Opitutia</taxon>
        <taxon>Puniceicoccales</taxon>
        <taxon>Cerasicoccaceae</taxon>
        <taxon>Cerasicoccus</taxon>
    </lineage>
</organism>